<evidence type="ECO:0000256" key="5">
    <source>
        <dbReference type="ARBA" id="ARBA00023235"/>
    </source>
</evidence>
<dbReference type="UniPathway" id="UPA00109">
    <property type="reaction ID" value="UER00181"/>
</dbReference>
<accession>A0A892ZKL9</accession>
<comment type="similarity">
    <text evidence="2 7 8">Belongs to the GPI family.</text>
</comment>
<comment type="pathway">
    <text evidence="7">Carbohydrate biosynthesis; gluconeogenesis.</text>
</comment>
<dbReference type="EC" id="5.3.1.9" evidence="7"/>
<evidence type="ECO:0000256" key="4">
    <source>
        <dbReference type="ARBA" id="ARBA00023152"/>
    </source>
</evidence>
<feature type="active site" description="Proton donor" evidence="7">
    <location>
        <position position="353"/>
    </location>
</feature>
<dbReference type="GO" id="GO:0048029">
    <property type="term" value="F:monosaccharide binding"/>
    <property type="evidence" value="ECO:0007669"/>
    <property type="project" value="TreeGrafter"/>
</dbReference>
<evidence type="ECO:0000256" key="8">
    <source>
        <dbReference type="RuleBase" id="RU000612"/>
    </source>
</evidence>
<dbReference type="Pfam" id="PF00342">
    <property type="entry name" value="PGI"/>
    <property type="match status" value="1"/>
</dbReference>
<dbReference type="PROSITE" id="PS00174">
    <property type="entry name" value="P_GLUCOSE_ISOMERASE_2"/>
    <property type="match status" value="1"/>
</dbReference>
<dbReference type="InterPro" id="IPR046348">
    <property type="entry name" value="SIS_dom_sf"/>
</dbReference>
<comment type="catalytic activity">
    <reaction evidence="6 7 8">
        <text>alpha-D-glucose 6-phosphate = beta-D-fructose 6-phosphate</text>
        <dbReference type="Rhea" id="RHEA:11816"/>
        <dbReference type="ChEBI" id="CHEBI:57634"/>
        <dbReference type="ChEBI" id="CHEBI:58225"/>
        <dbReference type="EC" id="5.3.1.9"/>
    </reaction>
</comment>
<comment type="subcellular location">
    <subcellularLocation>
        <location evidence="7">Cytoplasm</location>
    </subcellularLocation>
</comment>
<comment type="pathway">
    <text evidence="1 7 8">Carbohydrate degradation; glycolysis; D-glyceraldehyde 3-phosphate and glycerone phosphate from D-glucose: step 2/4.</text>
</comment>
<dbReference type="Proteomes" id="UP000653156">
    <property type="component" value="Chromosome"/>
</dbReference>
<dbReference type="HAMAP" id="MF_00473">
    <property type="entry name" value="G6P_isomerase"/>
    <property type="match status" value="1"/>
</dbReference>
<dbReference type="CDD" id="cd05016">
    <property type="entry name" value="SIS_PGI_2"/>
    <property type="match status" value="1"/>
</dbReference>
<feature type="active site" evidence="7">
    <location>
        <position position="512"/>
    </location>
</feature>
<dbReference type="EMBL" id="CP069798">
    <property type="protein sequence ID" value="QRQ82958.1"/>
    <property type="molecule type" value="Genomic_DNA"/>
</dbReference>
<dbReference type="FunFam" id="3.40.50.10490:FF:000004">
    <property type="entry name" value="Glucose-6-phosphate isomerase"/>
    <property type="match status" value="1"/>
</dbReference>
<dbReference type="PROSITE" id="PS00765">
    <property type="entry name" value="P_GLUCOSE_ISOMERASE_1"/>
    <property type="match status" value="1"/>
</dbReference>
<dbReference type="CDD" id="cd05015">
    <property type="entry name" value="SIS_PGI_1"/>
    <property type="match status" value="1"/>
</dbReference>
<evidence type="ECO:0000256" key="3">
    <source>
        <dbReference type="ARBA" id="ARBA00022432"/>
    </source>
</evidence>
<dbReference type="PRINTS" id="PR00662">
    <property type="entry name" value="G6PISOMERASE"/>
</dbReference>
<dbReference type="FunFam" id="1.10.1390.10:FF:000001">
    <property type="entry name" value="Glucose-6-phosphate isomerase"/>
    <property type="match status" value="1"/>
</dbReference>
<keyword evidence="3 7" id="KW-0312">Gluconeogenesis</keyword>
<evidence type="ECO:0000256" key="7">
    <source>
        <dbReference type="HAMAP-Rule" id="MF_00473"/>
    </source>
</evidence>
<dbReference type="GO" id="GO:0051156">
    <property type="term" value="P:glucose 6-phosphate metabolic process"/>
    <property type="evidence" value="ECO:0007669"/>
    <property type="project" value="TreeGrafter"/>
</dbReference>
<dbReference type="RefSeq" id="WP_230340255.1">
    <property type="nucleotide sequence ID" value="NZ_CP069798.1"/>
</dbReference>
<reference evidence="9" key="1">
    <citation type="submission" date="2021-02" db="EMBL/GenBank/DDBJ databases">
        <title>Neisseriaceae sp. 26B isolated from the cloaca of a Common Toad-headed Turtle (Mesoclemmys nasuta).</title>
        <authorList>
            <person name="Spergser J."/>
            <person name="Busse H.-J."/>
        </authorList>
    </citation>
    <scope>NUCLEOTIDE SEQUENCE</scope>
    <source>
        <strain evidence="9">26B</strain>
    </source>
</reference>
<dbReference type="PANTHER" id="PTHR11469">
    <property type="entry name" value="GLUCOSE-6-PHOSPHATE ISOMERASE"/>
    <property type="match status" value="1"/>
</dbReference>
<name>A0A892ZKL9_9NEIS</name>
<keyword evidence="4 7" id="KW-0324">Glycolysis</keyword>
<keyword evidence="7" id="KW-0963">Cytoplasm</keyword>
<sequence length="563" mass="63159">MRHLTELPAWNALWQHFEQTKNVHMRDLFAEDPNRAERYWLEVGGIMLDYSKNRITDETLALLMDLAREAGLPERIKQMFHGDKINPTEHRAVLHVALRNRTNAPIKVDGEDVMPKVNAVLERMGRFAHAVRGGEWLGYTNQVITDVVNIGIGGSDLGPLMMCSALKPFGHPRLRMHFVSNIDGMQLKETLKKVHPETTLFVVASKTFTTQETLTNALTARAWFLKYANSEADVAKHFVAVSTNQKAVAAFGINPANMFEFWDWVGGRYSLWSAIGLPIMLYLGEENFIEMLNGAHLMDQHFKNAPLEQNMPVLLAMIGIWYINFYGGGSHIIAPYDQYLHRLPAFIQQLDMESNGKQVTLDGQAVAHETAPIIWGETGINGQHAFFQLLHQGTHITPIDLIASLEKRSNLPGHHEILLANVFAQAEAFMRGKTAAEVRTELAAQGLPESEIEALVPHKVFVGNRPSNLLLLSRLDPRNMGSLIALYEHKIFVQGVVWGINSFDQWGVELGKQLAKTILAELTGDTPPQAHDSSTARLVQLYRQTNCENGGVCEQVFKQPEDK</sequence>
<dbReference type="Gene3D" id="1.10.1390.10">
    <property type="match status" value="1"/>
</dbReference>
<evidence type="ECO:0000256" key="1">
    <source>
        <dbReference type="ARBA" id="ARBA00004926"/>
    </source>
</evidence>
<dbReference type="InterPro" id="IPR035482">
    <property type="entry name" value="SIS_PGI_2"/>
</dbReference>
<dbReference type="GO" id="GO:0097367">
    <property type="term" value="F:carbohydrate derivative binding"/>
    <property type="evidence" value="ECO:0007669"/>
    <property type="project" value="InterPro"/>
</dbReference>
<dbReference type="InterPro" id="IPR001672">
    <property type="entry name" value="G6P_Isomerase"/>
</dbReference>
<dbReference type="InterPro" id="IPR023096">
    <property type="entry name" value="G6P_Isomerase_C"/>
</dbReference>
<dbReference type="GO" id="GO:0006096">
    <property type="term" value="P:glycolytic process"/>
    <property type="evidence" value="ECO:0007669"/>
    <property type="project" value="UniProtKB-UniRule"/>
</dbReference>
<dbReference type="GO" id="GO:0005829">
    <property type="term" value="C:cytosol"/>
    <property type="evidence" value="ECO:0007669"/>
    <property type="project" value="TreeGrafter"/>
</dbReference>
<protein>
    <recommendedName>
        <fullName evidence="7">Glucose-6-phosphate isomerase</fullName>
        <shortName evidence="7">GPI</shortName>
        <ecNumber evidence="7">5.3.1.9</ecNumber>
    </recommendedName>
    <alternativeName>
        <fullName evidence="7">Phosphoglucose isomerase</fullName>
        <shortName evidence="7">PGI</shortName>
    </alternativeName>
    <alternativeName>
        <fullName evidence="7">Phosphohexose isomerase</fullName>
        <shortName evidence="7">PHI</shortName>
    </alternativeName>
</protein>
<dbReference type="InterPro" id="IPR035476">
    <property type="entry name" value="SIS_PGI_1"/>
</dbReference>
<dbReference type="UniPathway" id="UPA00138"/>
<dbReference type="GO" id="GO:0004347">
    <property type="term" value="F:glucose-6-phosphate isomerase activity"/>
    <property type="evidence" value="ECO:0007669"/>
    <property type="project" value="UniProtKB-UniRule"/>
</dbReference>
<evidence type="ECO:0000256" key="2">
    <source>
        <dbReference type="ARBA" id="ARBA00006604"/>
    </source>
</evidence>
<proteinExistence type="inferred from homology"/>
<dbReference type="NCBIfam" id="NF001211">
    <property type="entry name" value="PRK00179.1"/>
    <property type="match status" value="1"/>
</dbReference>
<dbReference type="Gene3D" id="3.40.50.10490">
    <property type="entry name" value="Glucose-6-phosphate isomerase like protein, domain 1"/>
    <property type="match status" value="2"/>
</dbReference>
<dbReference type="PANTHER" id="PTHR11469:SF1">
    <property type="entry name" value="GLUCOSE-6-PHOSPHATE ISOMERASE"/>
    <property type="match status" value="1"/>
</dbReference>
<evidence type="ECO:0000313" key="10">
    <source>
        <dbReference type="Proteomes" id="UP000653156"/>
    </source>
</evidence>
<organism evidence="9 10">
    <name type="scientific">Paralysiella testudinis</name>
    <dbReference type="NCBI Taxonomy" id="2809020"/>
    <lineage>
        <taxon>Bacteria</taxon>
        <taxon>Pseudomonadati</taxon>
        <taxon>Pseudomonadota</taxon>
        <taxon>Betaproteobacteria</taxon>
        <taxon>Neisseriales</taxon>
        <taxon>Neisseriaceae</taxon>
        <taxon>Paralysiella</taxon>
    </lineage>
</organism>
<gene>
    <name evidence="7 9" type="primary">pgi</name>
    <name evidence="9" type="ORF">JQU52_06185</name>
</gene>
<dbReference type="AlphaFoldDB" id="A0A892ZKL9"/>
<dbReference type="InterPro" id="IPR018189">
    <property type="entry name" value="Phosphoglucose_isomerase_CS"/>
</dbReference>
<comment type="function">
    <text evidence="7">Catalyzes the reversible isomerization of glucose-6-phosphate to fructose-6-phosphate.</text>
</comment>
<dbReference type="PROSITE" id="PS51463">
    <property type="entry name" value="P_GLUCOSE_ISOMERASE_3"/>
    <property type="match status" value="1"/>
</dbReference>
<keyword evidence="5 7" id="KW-0413">Isomerase</keyword>
<dbReference type="SUPFAM" id="SSF53697">
    <property type="entry name" value="SIS domain"/>
    <property type="match status" value="1"/>
</dbReference>
<evidence type="ECO:0000256" key="6">
    <source>
        <dbReference type="ARBA" id="ARBA00029321"/>
    </source>
</evidence>
<feature type="active site" evidence="7">
    <location>
        <position position="384"/>
    </location>
</feature>
<dbReference type="GO" id="GO:0006094">
    <property type="term" value="P:gluconeogenesis"/>
    <property type="evidence" value="ECO:0007669"/>
    <property type="project" value="UniProtKB-UniRule"/>
</dbReference>
<evidence type="ECO:0000313" key="9">
    <source>
        <dbReference type="EMBL" id="QRQ82958.1"/>
    </source>
</evidence>
<dbReference type="KEGG" id="ptes:JQU52_06185"/>
<keyword evidence="10" id="KW-1185">Reference proteome</keyword>